<sequence>MVFSRYLSYSTVILCFLPSLPVVFAIIRICDKFITQFRTHFHILLFMFLQCTYFVLSNKLLSLDSLICYPMFMLR</sequence>
<keyword evidence="1" id="KW-1133">Transmembrane helix</keyword>
<organism evidence="2">
    <name type="scientific">Anopheles braziliensis</name>
    <dbReference type="NCBI Taxonomy" id="58242"/>
    <lineage>
        <taxon>Eukaryota</taxon>
        <taxon>Metazoa</taxon>
        <taxon>Ecdysozoa</taxon>
        <taxon>Arthropoda</taxon>
        <taxon>Hexapoda</taxon>
        <taxon>Insecta</taxon>
        <taxon>Pterygota</taxon>
        <taxon>Neoptera</taxon>
        <taxon>Endopterygota</taxon>
        <taxon>Diptera</taxon>
        <taxon>Nematocera</taxon>
        <taxon>Culicoidea</taxon>
        <taxon>Culicidae</taxon>
        <taxon>Anophelinae</taxon>
        <taxon>Anopheles</taxon>
    </lineage>
</organism>
<dbReference type="EMBL" id="GGFM01011844">
    <property type="protein sequence ID" value="MBW32595.1"/>
    <property type="molecule type" value="Transcribed_RNA"/>
</dbReference>
<evidence type="ECO:0000313" key="2">
    <source>
        <dbReference type="EMBL" id="MBW32595.1"/>
    </source>
</evidence>
<keyword evidence="1" id="KW-0812">Transmembrane</keyword>
<accession>A0A2M3ZVS4</accession>
<keyword evidence="1" id="KW-0472">Membrane</keyword>
<dbReference type="AlphaFoldDB" id="A0A2M3ZVS4"/>
<feature type="transmembrane region" description="Helical" evidence="1">
    <location>
        <begin position="39"/>
        <end position="56"/>
    </location>
</feature>
<protein>
    <submittedName>
        <fullName evidence="2">Putative secreted peptide</fullName>
    </submittedName>
</protein>
<feature type="transmembrane region" description="Helical" evidence="1">
    <location>
        <begin position="6"/>
        <end position="27"/>
    </location>
</feature>
<proteinExistence type="predicted"/>
<reference evidence="2" key="1">
    <citation type="submission" date="2018-01" db="EMBL/GenBank/DDBJ databases">
        <title>An insight into the sialome of Amazonian anophelines.</title>
        <authorList>
            <person name="Ribeiro J.M."/>
            <person name="Scarpassa V."/>
            <person name="Calvo E."/>
        </authorList>
    </citation>
    <scope>NUCLEOTIDE SEQUENCE</scope>
    <source>
        <tissue evidence="2">Salivary glands</tissue>
    </source>
</reference>
<evidence type="ECO:0000256" key="1">
    <source>
        <dbReference type="SAM" id="Phobius"/>
    </source>
</evidence>
<name>A0A2M3ZVS4_9DIPT</name>